<keyword evidence="2" id="KW-1185">Reference proteome</keyword>
<gene>
    <name evidence="1" type="ORF">E8P82_11680</name>
</gene>
<dbReference type="RefSeq" id="WP_136455070.1">
    <property type="nucleotide sequence ID" value="NZ_SSWH01000010.1"/>
</dbReference>
<organism evidence="1 2">
    <name type="scientific">Arthrobacter echini</name>
    <dbReference type="NCBI Taxonomy" id="1529066"/>
    <lineage>
        <taxon>Bacteria</taxon>
        <taxon>Bacillati</taxon>
        <taxon>Actinomycetota</taxon>
        <taxon>Actinomycetes</taxon>
        <taxon>Micrococcales</taxon>
        <taxon>Micrococcaceae</taxon>
        <taxon>Arthrobacter</taxon>
    </lineage>
</organism>
<evidence type="ECO:0000313" key="2">
    <source>
        <dbReference type="Proteomes" id="UP000305233"/>
    </source>
</evidence>
<name>A0A4S5E2K5_9MICC</name>
<dbReference type="AlphaFoldDB" id="A0A4S5E2K5"/>
<dbReference type="OrthoDB" id="9429488at2"/>
<proteinExistence type="predicted"/>
<comment type="caution">
    <text evidence="1">The sequence shown here is derived from an EMBL/GenBank/DDBJ whole genome shotgun (WGS) entry which is preliminary data.</text>
</comment>
<dbReference type="Proteomes" id="UP000305233">
    <property type="component" value="Unassembled WGS sequence"/>
</dbReference>
<dbReference type="EMBL" id="SSWH01000010">
    <property type="protein sequence ID" value="THJ65625.1"/>
    <property type="molecule type" value="Genomic_DNA"/>
</dbReference>
<protein>
    <submittedName>
        <fullName evidence="1">Uncharacterized protein</fullName>
    </submittedName>
</protein>
<reference evidence="1 2" key="1">
    <citation type="submission" date="2019-04" db="EMBL/GenBank/DDBJ databases">
        <authorList>
            <person name="Liu Q."/>
            <person name="Xin Y.-H."/>
        </authorList>
    </citation>
    <scope>NUCLEOTIDE SEQUENCE [LARGE SCALE GENOMIC DNA]</scope>
    <source>
        <strain evidence="1 2">AM23</strain>
    </source>
</reference>
<evidence type="ECO:0000313" key="1">
    <source>
        <dbReference type="EMBL" id="THJ65625.1"/>
    </source>
</evidence>
<sequence>MAPRTPRAPQTPGTPALAQCWICRATTKILDESRPLPEGWLYRMITVDVGRYYCPRHAHKA</sequence>
<accession>A0A4S5E2K5</accession>